<dbReference type="InterPro" id="IPR051414">
    <property type="entry name" value="Adenylate-forming_Reductase"/>
</dbReference>
<proteinExistence type="predicted"/>
<evidence type="ECO:0000256" key="2">
    <source>
        <dbReference type="ARBA" id="ARBA00022553"/>
    </source>
</evidence>
<dbReference type="PANTHER" id="PTHR43439:SF2">
    <property type="entry name" value="ENZYME, PUTATIVE (JCVI)-RELATED"/>
    <property type="match status" value="1"/>
</dbReference>
<sequence length="1095" mass="121388">MYHIPDTQTLNRDAYKSIRPLLEKGGVSAPTLLDWIAEQNPDHPHFVYPDGNELVEISWRQVRDGMSRAAHYFSNRVKSGGQQDGTRPIIAVLAASDSITYWTSIMGIVRANLVAFAISPRNGPDAVAHLLQKVQATALFISCEPALHQVAKKAIDLISRSEDHSTYVVPPVHPMPIFENLYPPQPDSAFQRFPLVDYDLNSPAFIFHSSGTTAFPKPITWRHHDTILWFRMPWFGDIDLAEERLGLHGLPISHPMGAITVCYIASTGGTAAVFKPQAPAMVPNSDNTIEVAALTQSTILCSVPSMLEQYSRDPKKVEALKQFKGAAFGGGPLSNEVGDLLADSGLALFNGYGCTEAGGISQFFPANPGKDWAYFQIAPAIPHDFIPRDDGTYEFVVFEDEKLQYQPMVYNFEHNGRKGYATGDLMIPHPTKKGFWTTYGRADEQIMLSTGEKTNPIPLEKIINEDPHVGTAVMFGRGRFQNGVLIEPEPEFAFDSSNVRKLEEFRNLIWPTVERMNAYAPQHSRLFKEMILVASPSKPFTFTGKGSVRRHAIIKEYDAEIQVCYDAVENLAEGNTTVLEGLNEGQVLDFVRQVVAGILTQKVSDDDDLFQFGCDSLQATWIRIGILKALRAINPSIVRSVSPNIVYDAPSISRLAATLSSIVKASHEPELDGVSSRVHELESKINQFTRDFPPRPSFLRERPEGGDVVLLTGTTGGFGSNILVQLLNDSTVTKVYAFNRTKTNALGMQKEALRTRGLPESVLSSPKFELLEGDLSQTNFGLDRNKYAKLRDSVTHVIHNAWPVDFKLSLISYEKHVQGVRNLVDFALASPYSDPPRLLFVSSVGVFRNPTSREIAPEAPIRDPSVVVGQGYSESKWLSEQILAAATYVTGLPSVVVRLGQLSGNPNGHWNEKEWFPAIVKSAVSVECLPDVPGVAPVSWLPTYDAATALIEMRNSEEPILHLVNPKPLPWRMFLEPIAKELGVPLVPWKLWLSRLENSLTDNSFSEMEHMQHNPALRLLDMWRHADLGEDIEPPGIVRLDTSKARKVAPSLERVPMEPEELARKWVAAWRETGFLPGIQTNGIGPVVNGVNGHA</sequence>
<dbReference type="InterPro" id="IPR036736">
    <property type="entry name" value="ACP-like_sf"/>
</dbReference>
<evidence type="ECO:0000313" key="4">
    <source>
        <dbReference type="EMBL" id="CAL1709820.1"/>
    </source>
</evidence>
<dbReference type="Gene3D" id="1.10.1200.10">
    <property type="entry name" value="ACP-like"/>
    <property type="match status" value="1"/>
</dbReference>
<dbReference type="Gene3D" id="3.40.50.12780">
    <property type="entry name" value="N-terminal domain of ligase-like"/>
    <property type="match status" value="1"/>
</dbReference>
<dbReference type="InterPro" id="IPR000873">
    <property type="entry name" value="AMP-dep_synth/lig_dom"/>
</dbReference>
<dbReference type="Pfam" id="PF07993">
    <property type="entry name" value="NAD_binding_4"/>
    <property type="match status" value="1"/>
</dbReference>
<dbReference type="PANTHER" id="PTHR43439">
    <property type="entry name" value="PHENYLACETATE-COENZYME A LIGASE"/>
    <property type="match status" value="1"/>
</dbReference>
<protein>
    <recommendedName>
        <fullName evidence="3">Polyketide synthase-like phosphopantetheine-binding domain-containing protein</fullName>
    </recommendedName>
</protein>
<dbReference type="SUPFAM" id="SSF56801">
    <property type="entry name" value="Acetyl-CoA synthetase-like"/>
    <property type="match status" value="1"/>
</dbReference>
<dbReference type="Pfam" id="PF23562">
    <property type="entry name" value="AMP-binding_C_3"/>
    <property type="match status" value="1"/>
</dbReference>
<reference evidence="5" key="1">
    <citation type="submission" date="2024-04" db="EMBL/GenBank/DDBJ databases">
        <authorList>
            <person name="Shaw F."/>
            <person name="Minotto A."/>
        </authorList>
    </citation>
    <scope>NUCLEOTIDE SEQUENCE [LARGE SCALE GENOMIC DNA]</scope>
</reference>
<feature type="domain" description="Polyketide synthase-like phosphopantetheine-binding" evidence="3">
    <location>
        <begin position="588"/>
        <end position="663"/>
    </location>
</feature>
<dbReference type="InterPro" id="IPR036291">
    <property type="entry name" value="NAD(P)-bd_dom_sf"/>
</dbReference>
<evidence type="ECO:0000259" key="3">
    <source>
        <dbReference type="SMART" id="SM00823"/>
    </source>
</evidence>
<organism evidence="4 5">
    <name type="scientific">Somion occarium</name>
    <dbReference type="NCBI Taxonomy" id="3059160"/>
    <lineage>
        <taxon>Eukaryota</taxon>
        <taxon>Fungi</taxon>
        <taxon>Dikarya</taxon>
        <taxon>Basidiomycota</taxon>
        <taxon>Agaricomycotina</taxon>
        <taxon>Agaricomycetes</taxon>
        <taxon>Polyporales</taxon>
        <taxon>Cerrenaceae</taxon>
        <taxon>Somion</taxon>
    </lineage>
</organism>
<dbReference type="Proteomes" id="UP001497453">
    <property type="component" value="Chromosome 5"/>
</dbReference>
<dbReference type="SMART" id="SM00823">
    <property type="entry name" value="PKS_PP"/>
    <property type="match status" value="1"/>
</dbReference>
<evidence type="ECO:0000313" key="5">
    <source>
        <dbReference type="Proteomes" id="UP001497453"/>
    </source>
</evidence>
<evidence type="ECO:0000256" key="1">
    <source>
        <dbReference type="ARBA" id="ARBA00022450"/>
    </source>
</evidence>
<dbReference type="SUPFAM" id="SSF51735">
    <property type="entry name" value="NAD(P)-binding Rossmann-fold domains"/>
    <property type="match status" value="1"/>
</dbReference>
<dbReference type="InterPro" id="IPR013120">
    <property type="entry name" value="FAR_NAD-bd"/>
</dbReference>
<accession>A0ABP1DPR6</accession>
<dbReference type="Pfam" id="PF00501">
    <property type="entry name" value="AMP-binding"/>
    <property type="match status" value="1"/>
</dbReference>
<dbReference type="EMBL" id="OZ037948">
    <property type="protein sequence ID" value="CAL1709820.1"/>
    <property type="molecule type" value="Genomic_DNA"/>
</dbReference>
<keyword evidence="2" id="KW-0597">Phosphoprotein</keyword>
<dbReference type="SUPFAM" id="SSF47336">
    <property type="entry name" value="ACP-like"/>
    <property type="match status" value="1"/>
</dbReference>
<keyword evidence="1" id="KW-0596">Phosphopantetheine</keyword>
<dbReference type="InterPro" id="IPR020806">
    <property type="entry name" value="PKS_PP-bd"/>
</dbReference>
<name>A0ABP1DPR6_9APHY</name>
<keyword evidence="5" id="KW-1185">Reference proteome</keyword>
<dbReference type="Gene3D" id="3.40.50.720">
    <property type="entry name" value="NAD(P)-binding Rossmann-like Domain"/>
    <property type="match status" value="1"/>
</dbReference>
<dbReference type="InterPro" id="IPR042099">
    <property type="entry name" value="ANL_N_sf"/>
</dbReference>
<gene>
    <name evidence="4" type="ORF">GFSPODELE1_LOCUS7511</name>
</gene>